<keyword evidence="3" id="KW-0325">Glycoprotein</keyword>
<reference evidence="8 9" key="1">
    <citation type="submission" date="2024-02" db="EMBL/GenBank/DDBJ databases">
        <title>A draft genome for the cacao thread blight pathogen Marasmius crinis-equi.</title>
        <authorList>
            <person name="Cohen S.P."/>
            <person name="Baruah I.K."/>
            <person name="Amoako-Attah I."/>
            <person name="Bukari Y."/>
            <person name="Meinhardt L.W."/>
            <person name="Bailey B.A."/>
        </authorList>
    </citation>
    <scope>NUCLEOTIDE SEQUENCE [LARGE SCALE GENOMIC DNA]</scope>
    <source>
        <strain evidence="8 9">GH-76</strain>
    </source>
</reference>
<accession>A0ABR3FQR5</accession>
<dbReference type="InterPro" id="IPR017853">
    <property type="entry name" value="GH"/>
</dbReference>
<dbReference type="EC" id="3.2.1.58" evidence="7"/>
<evidence type="ECO:0000256" key="7">
    <source>
        <dbReference type="ARBA" id="ARBA00038929"/>
    </source>
</evidence>
<dbReference type="Proteomes" id="UP001465976">
    <property type="component" value="Unassembled WGS sequence"/>
</dbReference>
<organism evidence="8 9">
    <name type="scientific">Marasmius crinis-equi</name>
    <dbReference type="NCBI Taxonomy" id="585013"/>
    <lineage>
        <taxon>Eukaryota</taxon>
        <taxon>Fungi</taxon>
        <taxon>Dikarya</taxon>
        <taxon>Basidiomycota</taxon>
        <taxon>Agaricomycotina</taxon>
        <taxon>Agaricomycetes</taxon>
        <taxon>Agaricomycetidae</taxon>
        <taxon>Agaricales</taxon>
        <taxon>Marasmiineae</taxon>
        <taxon>Marasmiaceae</taxon>
        <taxon>Marasmius</taxon>
    </lineage>
</organism>
<keyword evidence="5" id="KW-0961">Cell wall biogenesis/degradation</keyword>
<dbReference type="SUPFAM" id="SSF51445">
    <property type="entry name" value="(Trans)glycosidases"/>
    <property type="match status" value="2"/>
</dbReference>
<gene>
    <name evidence="8" type="ORF">V5O48_004194</name>
</gene>
<proteinExistence type="inferred from homology"/>
<keyword evidence="9" id="KW-1185">Reference proteome</keyword>
<evidence type="ECO:0000256" key="1">
    <source>
        <dbReference type="ARBA" id="ARBA00005641"/>
    </source>
</evidence>
<comment type="caution">
    <text evidence="8">The sequence shown here is derived from an EMBL/GenBank/DDBJ whole genome shotgun (WGS) entry which is preliminary data.</text>
</comment>
<dbReference type="EMBL" id="JBAHYK010000137">
    <property type="protein sequence ID" value="KAL0577793.1"/>
    <property type="molecule type" value="Genomic_DNA"/>
</dbReference>
<keyword evidence="2" id="KW-0378">Hydrolase</keyword>
<evidence type="ECO:0000313" key="9">
    <source>
        <dbReference type="Proteomes" id="UP001465976"/>
    </source>
</evidence>
<name>A0ABR3FQR5_9AGAR</name>
<dbReference type="InterPro" id="IPR050386">
    <property type="entry name" value="Glycosyl_hydrolase_5"/>
</dbReference>
<evidence type="ECO:0000256" key="4">
    <source>
        <dbReference type="ARBA" id="ARBA00023295"/>
    </source>
</evidence>
<dbReference type="Gene3D" id="3.20.20.80">
    <property type="entry name" value="Glycosidases"/>
    <property type="match status" value="2"/>
</dbReference>
<evidence type="ECO:0000313" key="8">
    <source>
        <dbReference type="EMBL" id="KAL0577793.1"/>
    </source>
</evidence>
<evidence type="ECO:0000256" key="5">
    <source>
        <dbReference type="ARBA" id="ARBA00023316"/>
    </source>
</evidence>
<dbReference type="PANTHER" id="PTHR31297:SF34">
    <property type="entry name" value="GLUCAN 1,3-BETA-GLUCOSIDASE 2"/>
    <property type="match status" value="1"/>
</dbReference>
<keyword evidence="4" id="KW-0326">Glycosidase</keyword>
<evidence type="ECO:0000256" key="3">
    <source>
        <dbReference type="ARBA" id="ARBA00023180"/>
    </source>
</evidence>
<evidence type="ECO:0000256" key="2">
    <source>
        <dbReference type="ARBA" id="ARBA00022801"/>
    </source>
</evidence>
<comment type="catalytic activity">
    <reaction evidence="6">
        <text>Successive hydrolysis of beta-D-glucose units from the non-reducing ends of (1-&gt;3)-beta-D-glucans, releasing alpha-glucose.</text>
        <dbReference type="EC" id="3.2.1.58"/>
    </reaction>
</comment>
<protein>
    <recommendedName>
        <fullName evidence="7">glucan 1,3-beta-glucosidase</fullName>
        <ecNumber evidence="7">3.2.1.58</ecNumber>
    </recommendedName>
</protein>
<dbReference type="PANTHER" id="PTHR31297">
    <property type="entry name" value="GLUCAN ENDO-1,6-BETA-GLUCOSIDASE B"/>
    <property type="match status" value="1"/>
</dbReference>
<comment type="similarity">
    <text evidence="1">Belongs to the glycosyl hydrolase 5 (cellulase A) family.</text>
</comment>
<evidence type="ECO:0000256" key="6">
    <source>
        <dbReference type="ARBA" id="ARBA00036824"/>
    </source>
</evidence>
<sequence>MGPPSSLSKKYKTSANHSVNEYTLHQGMCPDEIEERCKTFITELDFATEVGAEPFLLKVVWKWVALAILHSVEWTRKYGIRINFDLHAVLGSQNGRDHSGRLGPDTVSSMYGMMGHVNGRWITTESSPSLLLNLSMKELSPPPLPSTSRGRSFRGTISVLSTPNLIGSFVRSDPGKGSWVSIHDGMLVKGEWICLPLDVDRLTLDAHPYMGCGDQTVAGRGAKVTTPCTRGEVFTKSMDKFGLTNAGEFSSGINDCGLFLNGVDRVRYEGTYIYEKKPRVGSCTQWTDWENYSDTTKAELTEFALGSFDALQIGGLLASGKVETPAWSYKLDVDNGWVPKDPRIAAGICGSTSPWADPLSTGNRNIDTAPYPWPLIAISSGNPLCSLPTLTAAGAIPTLTGGTTLNSRIRTESHYLAYARPTSTFLPNFNTRS</sequence>